<evidence type="ECO:0000256" key="5">
    <source>
        <dbReference type="ARBA" id="ARBA00023239"/>
    </source>
</evidence>
<name>A0A9P3G382_9APHY</name>
<comment type="catalytic activity">
    <reaction evidence="6 9">
        <text>L-glutamate + H(+) = 4-aminobutanoate + CO2</text>
        <dbReference type="Rhea" id="RHEA:17785"/>
        <dbReference type="ChEBI" id="CHEBI:15378"/>
        <dbReference type="ChEBI" id="CHEBI:16526"/>
        <dbReference type="ChEBI" id="CHEBI:29985"/>
        <dbReference type="ChEBI" id="CHEBI:59888"/>
        <dbReference type="EC" id="4.1.1.15"/>
    </reaction>
</comment>
<dbReference type="PANTHER" id="PTHR43321:SF3">
    <property type="entry name" value="GLUTAMATE DECARBOXYLASE"/>
    <property type="match status" value="1"/>
</dbReference>
<dbReference type="GO" id="GO:0006538">
    <property type="term" value="P:L-glutamate catabolic process"/>
    <property type="evidence" value="ECO:0007669"/>
    <property type="project" value="TreeGrafter"/>
</dbReference>
<comment type="cofactor">
    <cofactor evidence="1 7 8">
        <name>pyridoxal 5'-phosphate</name>
        <dbReference type="ChEBI" id="CHEBI:597326"/>
    </cofactor>
</comment>
<comment type="similarity">
    <text evidence="2 8">Belongs to the group II decarboxylase family.</text>
</comment>
<dbReference type="GO" id="GO:0030170">
    <property type="term" value="F:pyridoxal phosphate binding"/>
    <property type="evidence" value="ECO:0007669"/>
    <property type="project" value="InterPro"/>
</dbReference>
<dbReference type="PANTHER" id="PTHR43321">
    <property type="entry name" value="GLUTAMATE DECARBOXYLASE"/>
    <property type="match status" value="1"/>
</dbReference>
<keyword evidence="4 7" id="KW-0663">Pyridoxal phosphate</keyword>
<dbReference type="GO" id="GO:0004351">
    <property type="term" value="F:glutamate decarboxylase activity"/>
    <property type="evidence" value="ECO:0007669"/>
    <property type="project" value="UniProtKB-EC"/>
</dbReference>
<dbReference type="EMBL" id="BPQB01000005">
    <property type="protein sequence ID" value="GJE86835.1"/>
    <property type="molecule type" value="Genomic_DNA"/>
</dbReference>
<dbReference type="NCBIfam" id="TIGR01788">
    <property type="entry name" value="Glu-decarb-GAD"/>
    <property type="match status" value="1"/>
</dbReference>
<evidence type="ECO:0000256" key="3">
    <source>
        <dbReference type="ARBA" id="ARBA00012421"/>
    </source>
</evidence>
<evidence type="ECO:0000256" key="9">
    <source>
        <dbReference type="RuleBase" id="RU361171"/>
    </source>
</evidence>
<comment type="caution">
    <text evidence="11">The sequence shown here is derived from an EMBL/GenBank/DDBJ whole genome shotgun (WGS) entry which is preliminary data.</text>
</comment>
<evidence type="ECO:0000256" key="6">
    <source>
        <dbReference type="ARBA" id="ARBA00048868"/>
    </source>
</evidence>
<reference evidence="11 12" key="1">
    <citation type="submission" date="2021-08" db="EMBL/GenBank/DDBJ databases">
        <title>Draft Genome Sequence of Phanerochaete sordida strain YK-624.</title>
        <authorList>
            <person name="Mori T."/>
            <person name="Dohra H."/>
            <person name="Suzuki T."/>
            <person name="Kawagishi H."/>
            <person name="Hirai H."/>
        </authorList>
    </citation>
    <scope>NUCLEOTIDE SEQUENCE [LARGE SCALE GENOMIC DNA]</scope>
    <source>
        <strain evidence="11 12">YK-624</strain>
    </source>
</reference>
<protein>
    <recommendedName>
        <fullName evidence="3 9">Glutamate decarboxylase</fullName>
        <ecNumber evidence="3 9">4.1.1.15</ecNumber>
    </recommendedName>
</protein>
<dbReference type="AlphaFoldDB" id="A0A9P3G382"/>
<dbReference type="SUPFAM" id="SSF53383">
    <property type="entry name" value="PLP-dependent transferases"/>
    <property type="match status" value="1"/>
</dbReference>
<feature type="modified residue" description="N6-(pyridoxal phosphate)lysine" evidence="7">
    <location>
        <position position="301"/>
    </location>
</feature>
<sequence>MPLSKGINPDLLIQQAQDHDTVHGHKHRLHSSAKHQTTSPYGARYGTATVPKYKIPAKGADAKTAYQIIHDELTLDGSPNLNLASFVHTWMPEEANKLMMENLSKNLIDQDEYPMTQMIHTRCISILSNLWNAPDAQNAIGTATTGSSEAIQLGGLAMKRIWQEKRKAAGKSIHEPGPNIVMGANAQVALEKFARYFEVECRLVPISHESHYRLDPKKAMQYVDENTIGVYVILGSTYTGHYEPVKEMSDLLDEYEAKTGHSVPIHVDGASGAFVAPFATPKLPWDFRIPRVVSINASGHKFGLSYVGVGWVVWRSKEFLPKDLIFELHYLGSVEYSFSLNFSRPAHPIIAQYFNFLHLGFEGYKAVALDDLKNARLLSRALENSGLFEVLSDIHRPIESLATAVKGAVGFDEGNVENYQAGLPVVSFRFSKEYRAQNPDVQQKWVQTLLRAKGWIVPNYELAPDLENIEILRVVVRESVTADMVDRLVADIVEIADSLSQEDSPVRALASLDGHRSAEAHHGKLPEGSASTYNGTYAKPC</sequence>
<dbReference type="InterPro" id="IPR015424">
    <property type="entry name" value="PyrdxlP-dep_Trfase"/>
</dbReference>
<dbReference type="Gene3D" id="3.90.1150.160">
    <property type="match status" value="1"/>
</dbReference>
<dbReference type="Gene3D" id="3.40.640.10">
    <property type="entry name" value="Type I PLP-dependent aspartate aminotransferase-like (Major domain)"/>
    <property type="match status" value="1"/>
</dbReference>
<gene>
    <name evidence="11" type="ORF">PsYK624_029180</name>
</gene>
<dbReference type="FunFam" id="4.10.280.50:FF:000001">
    <property type="entry name" value="Glutamate decarboxylase"/>
    <property type="match status" value="1"/>
</dbReference>
<dbReference type="InterPro" id="IPR010107">
    <property type="entry name" value="Glutamate_decarboxylase"/>
</dbReference>
<evidence type="ECO:0000256" key="8">
    <source>
        <dbReference type="RuleBase" id="RU000382"/>
    </source>
</evidence>
<dbReference type="OrthoDB" id="5152799at2759"/>
<dbReference type="EC" id="4.1.1.15" evidence="3 9"/>
<dbReference type="InterPro" id="IPR015421">
    <property type="entry name" value="PyrdxlP-dep_Trfase_major"/>
</dbReference>
<dbReference type="Pfam" id="PF00282">
    <property type="entry name" value="Pyridoxal_deC"/>
    <property type="match status" value="1"/>
</dbReference>
<evidence type="ECO:0000256" key="10">
    <source>
        <dbReference type="SAM" id="MobiDB-lite"/>
    </source>
</evidence>
<proteinExistence type="inferred from homology"/>
<accession>A0A9P3G382</accession>
<evidence type="ECO:0000313" key="12">
    <source>
        <dbReference type="Proteomes" id="UP000703269"/>
    </source>
</evidence>
<dbReference type="FunFam" id="3.40.640.10:FF:000017">
    <property type="entry name" value="Glutamate decarboxylase"/>
    <property type="match status" value="1"/>
</dbReference>
<dbReference type="GO" id="GO:0005829">
    <property type="term" value="C:cytosol"/>
    <property type="evidence" value="ECO:0007669"/>
    <property type="project" value="TreeGrafter"/>
</dbReference>
<evidence type="ECO:0000256" key="2">
    <source>
        <dbReference type="ARBA" id="ARBA00009533"/>
    </source>
</evidence>
<keyword evidence="12" id="KW-1185">Reference proteome</keyword>
<evidence type="ECO:0000256" key="4">
    <source>
        <dbReference type="ARBA" id="ARBA00022898"/>
    </source>
</evidence>
<dbReference type="InterPro" id="IPR002129">
    <property type="entry name" value="PyrdxlP-dep_de-COase"/>
</dbReference>
<evidence type="ECO:0000313" key="11">
    <source>
        <dbReference type="EMBL" id="GJE86835.1"/>
    </source>
</evidence>
<keyword evidence="5 8" id="KW-0456">Lyase</keyword>
<feature type="region of interest" description="Disordered" evidence="10">
    <location>
        <begin position="517"/>
        <end position="541"/>
    </location>
</feature>
<evidence type="ECO:0000256" key="7">
    <source>
        <dbReference type="PIRSR" id="PIRSR602129-50"/>
    </source>
</evidence>
<dbReference type="Proteomes" id="UP000703269">
    <property type="component" value="Unassembled WGS sequence"/>
</dbReference>
<organism evidence="11 12">
    <name type="scientific">Phanerochaete sordida</name>
    <dbReference type="NCBI Taxonomy" id="48140"/>
    <lineage>
        <taxon>Eukaryota</taxon>
        <taxon>Fungi</taxon>
        <taxon>Dikarya</taxon>
        <taxon>Basidiomycota</taxon>
        <taxon>Agaricomycotina</taxon>
        <taxon>Agaricomycetes</taxon>
        <taxon>Polyporales</taxon>
        <taxon>Phanerochaetaceae</taxon>
        <taxon>Phanerochaete</taxon>
    </lineage>
</organism>
<keyword evidence="9" id="KW-0210">Decarboxylase</keyword>
<dbReference type="Gene3D" id="4.10.280.50">
    <property type="match status" value="1"/>
</dbReference>
<evidence type="ECO:0000256" key="1">
    <source>
        <dbReference type="ARBA" id="ARBA00001933"/>
    </source>
</evidence>